<name>A0AAW4ZWS0_PHOPO</name>
<dbReference type="Proteomes" id="UP000813876">
    <property type="component" value="Unassembled WGS sequence"/>
</dbReference>
<sequence>MQYALLDYSNEHAEPYQFLVDANELHALYGGPDKLQESEPPQEDESIPFKLVYGVYKPQPFLKFPKNEIKRHILESLNKWLIHLDGNKTIYLGIEDIECLDITVMTSCGHCPKPHVSSDVAFAALIRVPDSITLGNGKTQAKTAYLKWFNQDPLTNLINRKGLFSFVAAEKRIKKELTLDNWTSFIDYKRAVRYAQKFR</sequence>
<protein>
    <submittedName>
        <fullName evidence="1">Uncharacterized protein</fullName>
    </submittedName>
</protein>
<reference evidence="1" key="1">
    <citation type="submission" date="2019-11" db="EMBL/GenBank/DDBJ databases">
        <title>Comparative genomics of photobacteria reveal adaptation to distinct habitats.</title>
        <authorList>
            <person name="Fuertes-Perez S."/>
            <person name="Hilgarth M."/>
            <person name="Vogel R.F."/>
        </authorList>
    </citation>
    <scope>NUCLEOTIDE SEQUENCE</scope>
    <source>
        <strain evidence="1">TMW2.2145</strain>
    </source>
</reference>
<proteinExistence type="predicted"/>
<accession>A0AAW4ZWS0</accession>
<evidence type="ECO:0000313" key="2">
    <source>
        <dbReference type="Proteomes" id="UP000813876"/>
    </source>
</evidence>
<organism evidence="1 2">
    <name type="scientific">Photobacterium phosphoreum</name>
    <dbReference type="NCBI Taxonomy" id="659"/>
    <lineage>
        <taxon>Bacteria</taxon>
        <taxon>Pseudomonadati</taxon>
        <taxon>Pseudomonadota</taxon>
        <taxon>Gammaproteobacteria</taxon>
        <taxon>Vibrionales</taxon>
        <taxon>Vibrionaceae</taxon>
        <taxon>Photobacterium</taxon>
    </lineage>
</organism>
<gene>
    <name evidence="1" type="ORF">GLP33_18915</name>
</gene>
<evidence type="ECO:0000313" key="1">
    <source>
        <dbReference type="EMBL" id="MCF2303794.1"/>
    </source>
</evidence>
<dbReference type="RefSeq" id="WP_065208824.1">
    <property type="nucleotide sequence ID" value="NZ_LZFG01000070.1"/>
</dbReference>
<dbReference type="EMBL" id="WMCP01000033">
    <property type="protein sequence ID" value="MCF2303794.1"/>
    <property type="molecule type" value="Genomic_DNA"/>
</dbReference>
<dbReference type="GeneID" id="69966414"/>
<dbReference type="AlphaFoldDB" id="A0AAW4ZWS0"/>
<comment type="caution">
    <text evidence="1">The sequence shown here is derived from an EMBL/GenBank/DDBJ whole genome shotgun (WGS) entry which is preliminary data.</text>
</comment>